<evidence type="ECO:0000313" key="2">
    <source>
        <dbReference type="Proteomes" id="UP000809910"/>
    </source>
</evidence>
<organism evidence="1 2">
    <name type="scientific">Legionella bononiensis</name>
    <dbReference type="NCBI Taxonomy" id="2793102"/>
    <lineage>
        <taxon>Bacteria</taxon>
        <taxon>Pseudomonadati</taxon>
        <taxon>Pseudomonadota</taxon>
        <taxon>Gammaproteobacteria</taxon>
        <taxon>Legionellales</taxon>
        <taxon>Legionellaceae</taxon>
        <taxon>Legionella</taxon>
    </lineage>
</organism>
<sequence>MENKRVREGLKLNPDTLLVLTQMGKSNLAVPEHTEYFRVLVWSKGKGNPDCLTNWVDLIPNKTYTLIKDLLVPVALMSGTGC</sequence>
<dbReference type="Proteomes" id="UP000809910">
    <property type="component" value="Unassembled WGS sequence"/>
</dbReference>
<keyword evidence="2" id="KW-1185">Reference proteome</keyword>
<gene>
    <name evidence="1" type="ORF">I5282_12640</name>
</gene>
<dbReference type="RefSeq" id="WP_203112772.1">
    <property type="nucleotide sequence ID" value="NZ_JADOBG010000022.1"/>
</dbReference>
<protein>
    <submittedName>
        <fullName evidence="1">Uncharacterized protein</fullName>
    </submittedName>
</protein>
<evidence type="ECO:0000313" key="1">
    <source>
        <dbReference type="EMBL" id="MBL7527414.1"/>
    </source>
</evidence>
<accession>A0ABS1WDI0</accession>
<name>A0ABS1WDI0_9GAMM</name>
<reference evidence="1 2" key="1">
    <citation type="submission" date="2020-12" db="EMBL/GenBank/DDBJ databases">
        <title>WGS of Legionella: environmental sample.</title>
        <authorList>
            <person name="Cristino S."/>
            <person name="Girolamini L."/>
            <person name="Salaris S."/>
            <person name="Pascale M.R."/>
            <person name="Mazzotta M."/>
            <person name="Orsini M."/>
            <person name="Grottola A."/>
        </authorList>
    </citation>
    <scope>NUCLEOTIDE SEQUENCE [LARGE SCALE GENOMIC DNA]</scope>
    <source>
        <strain evidence="1 2">30cs62</strain>
    </source>
</reference>
<comment type="caution">
    <text evidence="1">The sequence shown here is derived from an EMBL/GenBank/DDBJ whole genome shotgun (WGS) entry which is preliminary data.</text>
</comment>
<proteinExistence type="predicted"/>
<dbReference type="EMBL" id="JADWVN010000026">
    <property type="protein sequence ID" value="MBL7527414.1"/>
    <property type="molecule type" value="Genomic_DNA"/>
</dbReference>